<dbReference type="OMA" id="TENEEVW"/>
<proteinExistence type="inferred from homology"/>
<dbReference type="PANTHER" id="PTHR12232:SF6">
    <property type="entry name" value="SH3 DOMAIN-BINDING GLUTAMIC ACID-RICH-LIKE PROTEIN 3"/>
    <property type="match status" value="1"/>
</dbReference>
<dbReference type="Gene3D" id="3.40.30.10">
    <property type="entry name" value="Glutaredoxin"/>
    <property type="match status" value="1"/>
</dbReference>
<protein>
    <recommendedName>
        <fullName evidence="4">SH3 domain-binding glutamic acid-rich-like protein</fullName>
    </recommendedName>
</protein>
<organism evidence="2 3">
    <name type="scientific">Sphenodon punctatus</name>
    <name type="common">Tuatara</name>
    <name type="synonym">Hatteria punctata</name>
    <dbReference type="NCBI Taxonomy" id="8508"/>
    <lineage>
        <taxon>Eukaryota</taxon>
        <taxon>Metazoa</taxon>
        <taxon>Chordata</taxon>
        <taxon>Craniata</taxon>
        <taxon>Vertebrata</taxon>
        <taxon>Euteleostomi</taxon>
        <taxon>Lepidosauria</taxon>
        <taxon>Sphenodontia</taxon>
        <taxon>Sphenodontidae</taxon>
        <taxon>Sphenodon</taxon>
    </lineage>
</organism>
<keyword evidence="3" id="KW-1185">Reference proteome</keyword>
<dbReference type="SUPFAM" id="SSF52833">
    <property type="entry name" value="Thioredoxin-like"/>
    <property type="match status" value="1"/>
</dbReference>
<evidence type="ECO:0008006" key="4">
    <source>
        <dbReference type="Google" id="ProtNLM"/>
    </source>
</evidence>
<sequence length="105" mass="12081">MSTIRVYYTSVTGSREVKQRQSEVIKILDVNRMKYELIDVSVSENLLQEMREKAGNPTAIPPQIFNGEDYCGDSKMLYEATENEEVWKFLKMASIEKPAREEIAA</sequence>
<reference evidence="2" key="2">
    <citation type="submission" date="2025-09" db="UniProtKB">
        <authorList>
            <consortium name="Ensembl"/>
        </authorList>
    </citation>
    <scope>IDENTIFICATION</scope>
</reference>
<dbReference type="CDD" id="cd03030">
    <property type="entry name" value="GRX_SH3BGR"/>
    <property type="match status" value="1"/>
</dbReference>
<evidence type="ECO:0000313" key="2">
    <source>
        <dbReference type="Ensembl" id="ENSSPUP00000010044.1"/>
    </source>
</evidence>
<dbReference type="Pfam" id="PF04908">
    <property type="entry name" value="SH3BGR"/>
    <property type="match status" value="1"/>
</dbReference>
<accession>A0A8D0GPL6</accession>
<dbReference type="GO" id="GO:0005737">
    <property type="term" value="C:cytoplasm"/>
    <property type="evidence" value="ECO:0007669"/>
    <property type="project" value="TreeGrafter"/>
</dbReference>
<dbReference type="InterPro" id="IPR051033">
    <property type="entry name" value="SH3BGR"/>
</dbReference>
<evidence type="ECO:0000256" key="1">
    <source>
        <dbReference type="ARBA" id="ARBA00007764"/>
    </source>
</evidence>
<dbReference type="Proteomes" id="UP000694392">
    <property type="component" value="Unplaced"/>
</dbReference>
<dbReference type="PROSITE" id="PS51354">
    <property type="entry name" value="GLUTAREDOXIN_2"/>
    <property type="match status" value="1"/>
</dbReference>
<name>A0A8D0GPL6_SPHPU</name>
<dbReference type="PANTHER" id="PTHR12232">
    <property type="entry name" value="SH3 DOMAIN-BINDING GLUTAMIC ACID-RICH-LIKE PROTEIN"/>
    <property type="match status" value="1"/>
</dbReference>
<evidence type="ECO:0000313" key="3">
    <source>
        <dbReference type="Proteomes" id="UP000694392"/>
    </source>
</evidence>
<dbReference type="Ensembl" id="ENSSPUT00000010699.1">
    <property type="protein sequence ID" value="ENSSPUP00000010044.1"/>
    <property type="gene ID" value="ENSSPUG00000007774.1"/>
</dbReference>
<comment type="similarity">
    <text evidence="1">Belongs to the SH3BGR family.</text>
</comment>
<dbReference type="GeneTree" id="ENSGT00940000165353"/>
<dbReference type="AlphaFoldDB" id="A0A8D0GPL6"/>
<dbReference type="InterPro" id="IPR006993">
    <property type="entry name" value="Glut_rich_SH3-bd"/>
</dbReference>
<dbReference type="InterPro" id="IPR036249">
    <property type="entry name" value="Thioredoxin-like_sf"/>
</dbReference>
<reference evidence="2" key="1">
    <citation type="submission" date="2025-08" db="UniProtKB">
        <authorList>
            <consortium name="Ensembl"/>
        </authorList>
    </citation>
    <scope>IDENTIFICATION</scope>
</reference>